<dbReference type="EMBL" id="CM042064">
    <property type="protein sequence ID" value="KAI3664841.1"/>
    <property type="molecule type" value="Genomic_DNA"/>
</dbReference>
<organism evidence="1 2">
    <name type="scientific">Arctium lappa</name>
    <name type="common">Greater burdock</name>
    <name type="synonym">Lappa major</name>
    <dbReference type="NCBI Taxonomy" id="4217"/>
    <lineage>
        <taxon>Eukaryota</taxon>
        <taxon>Viridiplantae</taxon>
        <taxon>Streptophyta</taxon>
        <taxon>Embryophyta</taxon>
        <taxon>Tracheophyta</taxon>
        <taxon>Spermatophyta</taxon>
        <taxon>Magnoliopsida</taxon>
        <taxon>eudicotyledons</taxon>
        <taxon>Gunneridae</taxon>
        <taxon>Pentapetalae</taxon>
        <taxon>asterids</taxon>
        <taxon>campanulids</taxon>
        <taxon>Asterales</taxon>
        <taxon>Asteraceae</taxon>
        <taxon>Carduoideae</taxon>
        <taxon>Cardueae</taxon>
        <taxon>Arctiinae</taxon>
        <taxon>Arctium</taxon>
    </lineage>
</organism>
<reference evidence="2" key="1">
    <citation type="journal article" date="2022" name="Mol. Ecol. Resour.">
        <title>The genomes of chicory, endive, great burdock and yacon provide insights into Asteraceae palaeo-polyploidization history and plant inulin production.</title>
        <authorList>
            <person name="Fan W."/>
            <person name="Wang S."/>
            <person name="Wang H."/>
            <person name="Wang A."/>
            <person name="Jiang F."/>
            <person name="Liu H."/>
            <person name="Zhao H."/>
            <person name="Xu D."/>
            <person name="Zhang Y."/>
        </authorList>
    </citation>
    <scope>NUCLEOTIDE SEQUENCE [LARGE SCALE GENOMIC DNA]</scope>
    <source>
        <strain evidence="2">cv. Niubang</strain>
    </source>
</reference>
<sequence>MYILKSHWIKDDELNSKVLSVENSVKGITIDMGNLSRQSDSNQIKESLKSIYSKIDSQEGILREILRKIPSTPPGTSRSLTDIPLNVIPEFDRELIYITERRTVIISEQIHHLTAIVDHALFHPGASKGEKSMDSSYSTNTGSEYQSSLDSLISERSRVRANQSCRRCGSRKHHHIYLGSHSRKRNPISSL</sequence>
<keyword evidence="2" id="KW-1185">Reference proteome</keyword>
<name>A0ACB8XE47_ARCLA</name>
<comment type="caution">
    <text evidence="1">The sequence shown here is derived from an EMBL/GenBank/DDBJ whole genome shotgun (WGS) entry which is preliminary data.</text>
</comment>
<gene>
    <name evidence="1" type="ORF">L6452_43450</name>
</gene>
<dbReference type="Proteomes" id="UP001055879">
    <property type="component" value="Linkage Group LG18"/>
</dbReference>
<proteinExistence type="predicted"/>
<accession>A0ACB8XE47</accession>
<protein>
    <submittedName>
        <fullName evidence="1">Uncharacterized protein</fullName>
    </submittedName>
</protein>
<evidence type="ECO:0000313" key="2">
    <source>
        <dbReference type="Proteomes" id="UP001055879"/>
    </source>
</evidence>
<reference evidence="1 2" key="2">
    <citation type="journal article" date="2022" name="Mol. Ecol. Resour.">
        <title>The genomes of chicory, endive, great burdock and yacon provide insights into Asteraceae paleo-polyploidization history and plant inulin production.</title>
        <authorList>
            <person name="Fan W."/>
            <person name="Wang S."/>
            <person name="Wang H."/>
            <person name="Wang A."/>
            <person name="Jiang F."/>
            <person name="Liu H."/>
            <person name="Zhao H."/>
            <person name="Xu D."/>
            <person name="Zhang Y."/>
        </authorList>
    </citation>
    <scope>NUCLEOTIDE SEQUENCE [LARGE SCALE GENOMIC DNA]</scope>
    <source>
        <strain evidence="2">cv. Niubang</strain>
    </source>
</reference>
<evidence type="ECO:0000313" key="1">
    <source>
        <dbReference type="EMBL" id="KAI3664841.1"/>
    </source>
</evidence>